<dbReference type="AlphaFoldDB" id="A0A5R8M4F8"/>
<dbReference type="OrthoDB" id="1452855at2"/>
<comment type="caution">
    <text evidence="1">The sequence shown here is derived from an EMBL/GenBank/DDBJ whole genome shotgun (WGS) entry which is preliminary data.</text>
</comment>
<sequence length="113" mass="12867">MKKNLIIMLITTIVIQGCSNDDDNLRLNQMGTVLVETSCNTKENNLAYTIDVDGLNEVEFIITATLPEEFKQEGLRIQFDMKPSKDGLTICTDNFFPNQFYKISNVKLLLDEN</sequence>
<reference evidence="1 2" key="1">
    <citation type="journal article" date="2017" name="Int. J. Syst. Evol. Microbiol.">
        <title>Maripseudobacter aurantiacus gen. nov., sp. nov., a novel member of the family Flavobacteriaceae isolated from a sedimentation basin.</title>
        <authorList>
            <person name="Chen C."/>
            <person name="Su Y."/>
            <person name="Tao T."/>
            <person name="Fu G."/>
            <person name="Zhang C."/>
            <person name="Sun C."/>
            <person name="Zhang X."/>
            <person name="Wu M."/>
        </authorList>
    </citation>
    <scope>NUCLEOTIDE SEQUENCE [LARGE SCALE GENOMIC DNA]</scope>
    <source>
        <strain evidence="2">CDA4</strain>
    </source>
</reference>
<dbReference type="EMBL" id="VBUK01000006">
    <property type="protein sequence ID" value="TLF44464.1"/>
    <property type="molecule type" value="Genomic_DNA"/>
</dbReference>
<dbReference type="RefSeq" id="WP_138258613.1">
    <property type="nucleotide sequence ID" value="NZ_VBUK01000006.1"/>
</dbReference>
<accession>A0A5R8M4F8</accession>
<dbReference type="PROSITE" id="PS51257">
    <property type="entry name" value="PROKAR_LIPOPROTEIN"/>
    <property type="match status" value="1"/>
</dbReference>
<gene>
    <name evidence="1" type="ORF">FEK29_11675</name>
</gene>
<evidence type="ECO:0000313" key="2">
    <source>
        <dbReference type="Proteomes" id="UP000308382"/>
    </source>
</evidence>
<proteinExistence type="predicted"/>
<protein>
    <submittedName>
        <fullName evidence="1">Uncharacterized protein</fullName>
    </submittedName>
</protein>
<organism evidence="1 2">
    <name type="scientific">Maribacter aurantiacus</name>
    <dbReference type="NCBI Taxonomy" id="1882343"/>
    <lineage>
        <taxon>Bacteria</taxon>
        <taxon>Pseudomonadati</taxon>
        <taxon>Bacteroidota</taxon>
        <taxon>Flavobacteriia</taxon>
        <taxon>Flavobacteriales</taxon>
        <taxon>Flavobacteriaceae</taxon>
        <taxon>Maribacter</taxon>
    </lineage>
</organism>
<keyword evidence="2" id="KW-1185">Reference proteome</keyword>
<evidence type="ECO:0000313" key="1">
    <source>
        <dbReference type="EMBL" id="TLF44464.1"/>
    </source>
</evidence>
<dbReference type="Proteomes" id="UP000308382">
    <property type="component" value="Unassembled WGS sequence"/>
</dbReference>
<name>A0A5R8M4F8_9FLAO</name>